<reference evidence="3" key="1">
    <citation type="submission" date="2016-04" db="EMBL/GenBank/DDBJ databases">
        <authorList>
            <person name="Guldener U."/>
            <person name="Guldener U."/>
        </authorList>
    </citation>
    <scope>NUCLEOTIDE SEQUENCE [LARGE SCALE GENOMIC DNA]</scope>
    <source>
        <strain evidence="3">UB2112</strain>
    </source>
</reference>
<evidence type="ECO:0000256" key="1">
    <source>
        <dbReference type="SAM" id="MobiDB-lite"/>
    </source>
</evidence>
<sequence>MCSIRVKGGANSPSLKGSEPFDLTSLRAKGVKEASPSLADLSSAERHASTSQPRLRPNPVDRIFGPRSSRNIKIEWEKNVLCHALGGPSTMAQLHPCHASLGCLRKPGERRALLGHAGMREAVMLPDESFAVFHLALGSSNKDDNCMRCYIEDSMSNLWRISIVSVRERGPSSEAVLDE</sequence>
<protein>
    <submittedName>
        <fullName evidence="2">Uncharacterized protein</fullName>
    </submittedName>
</protein>
<dbReference type="Proteomes" id="UP000179920">
    <property type="component" value="Chromosome XIII"/>
</dbReference>
<feature type="region of interest" description="Disordered" evidence="1">
    <location>
        <begin position="34"/>
        <end position="63"/>
    </location>
</feature>
<feature type="region of interest" description="Disordered" evidence="1">
    <location>
        <begin position="1"/>
        <end position="21"/>
    </location>
</feature>
<dbReference type="EMBL" id="LT558129">
    <property type="protein sequence ID" value="SAM84181.1"/>
    <property type="molecule type" value="Genomic_DNA"/>
</dbReference>
<organism evidence="2 3">
    <name type="scientific">Ustilago bromivora</name>
    <dbReference type="NCBI Taxonomy" id="307758"/>
    <lineage>
        <taxon>Eukaryota</taxon>
        <taxon>Fungi</taxon>
        <taxon>Dikarya</taxon>
        <taxon>Basidiomycota</taxon>
        <taxon>Ustilaginomycotina</taxon>
        <taxon>Ustilaginomycetes</taxon>
        <taxon>Ustilaginales</taxon>
        <taxon>Ustilaginaceae</taxon>
        <taxon>Ustilago</taxon>
    </lineage>
</organism>
<proteinExistence type="predicted"/>
<accession>A0A1K0G8T1</accession>
<dbReference type="OrthoDB" id="10441700at2759"/>
<evidence type="ECO:0000313" key="2">
    <source>
        <dbReference type="EMBL" id="SAM84181.1"/>
    </source>
</evidence>
<name>A0A1K0G8T1_9BASI</name>
<gene>
    <name evidence="2" type="ORF">UBRO_06814</name>
</gene>
<dbReference type="AlphaFoldDB" id="A0A1K0G8T1"/>
<evidence type="ECO:0000313" key="3">
    <source>
        <dbReference type="Proteomes" id="UP000179920"/>
    </source>
</evidence>